<feature type="domain" description="DUS-like FMN-binding" evidence="15">
    <location>
        <begin position="65"/>
        <end position="354"/>
    </location>
</feature>
<evidence type="ECO:0000259" key="15">
    <source>
        <dbReference type="Pfam" id="PF01207"/>
    </source>
</evidence>
<dbReference type="CDD" id="cd02801">
    <property type="entry name" value="DUS_like_FMN"/>
    <property type="match status" value="1"/>
</dbReference>
<evidence type="ECO:0000256" key="3">
    <source>
        <dbReference type="ARBA" id="ARBA00022643"/>
    </source>
</evidence>
<evidence type="ECO:0000256" key="13">
    <source>
        <dbReference type="ARBA" id="ARBA00049467"/>
    </source>
</evidence>
<feature type="region of interest" description="Disordered" evidence="14">
    <location>
        <begin position="381"/>
        <end position="428"/>
    </location>
</feature>
<dbReference type="GO" id="GO:0017150">
    <property type="term" value="F:tRNA dihydrouridine synthase activity"/>
    <property type="evidence" value="ECO:0007669"/>
    <property type="project" value="InterPro"/>
</dbReference>
<dbReference type="InterPro" id="IPR035587">
    <property type="entry name" value="DUS-like_FMN-bd"/>
</dbReference>
<organism evidence="16 17">
    <name type="scientific">Lagenidium giganteum</name>
    <dbReference type="NCBI Taxonomy" id="4803"/>
    <lineage>
        <taxon>Eukaryota</taxon>
        <taxon>Sar</taxon>
        <taxon>Stramenopiles</taxon>
        <taxon>Oomycota</taxon>
        <taxon>Peronosporomycetes</taxon>
        <taxon>Pythiales</taxon>
        <taxon>Pythiaceae</taxon>
    </lineage>
</organism>
<reference evidence="16" key="2">
    <citation type="journal article" date="2023" name="Microbiol Resour">
        <title>Decontamination and Annotation of the Draft Genome Sequence of the Oomycete Lagenidium giganteum ARSEF 373.</title>
        <authorList>
            <person name="Morgan W.R."/>
            <person name="Tartar A."/>
        </authorList>
    </citation>
    <scope>NUCLEOTIDE SEQUENCE</scope>
    <source>
        <strain evidence="16">ARSEF 373</strain>
    </source>
</reference>
<dbReference type="SUPFAM" id="SSF51395">
    <property type="entry name" value="FMN-linked oxidoreductases"/>
    <property type="match status" value="1"/>
</dbReference>
<evidence type="ECO:0000256" key="8">
    <source>
        <dbReference type="ARBA" id="ARBA00038313"/>
    </source>
</evidence>
<dbReference type="GO" id="GO:0050660">
    <property type="term" value="F:flavin adenine dinucleotide binding"/>
    <property type="evidence" value="ECO:0007669"/>
    <property type="project" value="InterPro"/>
</dbReference>
<evidence type="ECO:0000313" key="16">
    <source>
        <dbReference type="EMBL" id="DBA01551.1"/>
    </source>
</evidence>
<gene>
    <name evidence="16" type="ORF">N0F65_011522</name>
</gene>
<evidence type="ECO:0000256" key="4">
    <source>
        <dbReference type="ARBA" id="ARBA00022694"/>
    </source>
</evidence>
<accession>A0AAV2Z5A0</accession>
<keyword evidence="6" id="KW-0560">Oxidoreductase</keyword>
<dbReference type="Proteomes" id="UP001146120">
    <property type="component" value="Unassembled WGS sequence"/>
</dbReference>
<dbReference type="InterPro" id="IPR013785">
    <property type="entry name" value="Aldolase_TIM"/>
</dbReference>
<evidence type="ECO:0000256" key="1">
    <source>
        <dbReference type="ARBA" id="ARBA00001917"/>
    </source>
</evidence>
<dbReference type="InterPro" id="IPR018517">
    <property type="entry name" value="tRNA_hU_synthase_CS"/>
</dbReference>
<evidence type="ECO:0000256" key="2">
    <source>
        <dbReference type="ARBA" id="ARBA00022630"/>
    </source>
</evidence>
<comment type="catalytic activity">
    <reaction evidence="10">
        <text>5,6-dihydrouridine(17) in tRNA + NAD(+) = uridine(17) in tRNA + NADH + H(+)</text>
        <dbReference type="Rhea" id="RHEA:53372"/>
        <dbReference type="Rhea" id="RHEA-COMP:13541"/>
        <dbReference type="Rhea" id="RHEA-COMP:13542"/>
        <dbReference type="ChEBI" id="CHEBI:15378"/>
        <dbReference type="ChEBI" id="CHEBI:57540"/>
        <dbReference type="ChEBI" id="CHEBI:57945"/>
        <dbReference type="ChEBI" id="CHEBI:65315"/>
        <dbReference type="ChEBI" id="CHEBI:74443"/>
        <dbReference type="EC" id="1.3.1.88"/>
    </reaction>
    <physiologicalReaction direction="right-to-left" evidence="10">
        <dbReference type="Rhea" id="RHEA:53374"/>
    </physiologicalReaction>
</comment>
<keyword evidence="4" id="KW-0819">tRNA processing</keyword>
<reference evidence="16" key="1">
    <citation type="submission" date="2022-11" db="EMBL/GenBank/DDBJ databases">
        <authorList>
            <person name="Morgan W.R."/>
            <person name="Tartar A."/>
        </authorList>
    </citation>
    <scope>NUCLEOTIDE SEQUENCE</scope>
    <source>
        <strain evidence="16">ARSEF 373</strain>
    </source>
</reference>
<dbReference type="EMBL" id="DAKRPA010000045">
    <property type="protein sequence ID" value="DBA01551.1"/>
    <property type="molecule type" value="Genomic_DNA"/>
</dbReference>
<dbReference type="Pfam" id="PF01207">
    <property type="entry name" value="Dus"/>
    <property type="match status" value="1"/>
</dbReference>
<evidence type="ECO:0000256" key="6">
    <source>
        <dbReference type="ARBA" id="ARBA00023002"/>
    </source>
</evidence>
<dbReference type="PROSITE" id="PS01136">
    <property type="entry name" value="UPF0034"/>
    <property type="match status" value="1"/>
</dbReference>
<dbReference type="Gene3D" id="3.20.20.70">
    <property type="entry name" value="Aldolase class I"/>
    <property type="match status" value="1"/>
</dbReference>
<dbReference type="AlphaFoldDB" id="A0AAV2Z5A0"/>
<keyword evidence="3" id="KW-0288">FMN</keyword>
<evidence type="ECO:0000256" key="10">
    <source>
        <dbReference type="ARBA" id="ARBA00047287"/>
    </source>
</evidence>
<name>A0AAV2Z5A0_9STRA</name>
<evidence type="ECO:0000313" key="17">
    <source>
        <dbReference type="Proteomes" id="UP001146120"/>
    </source>
</evidence>
<proteinExistence type="inferred from homology"/>
<protein>
    <recommendedName>
        <fullName evidence="9">tRNA-dihydrouridine(16/17) synthase [NAD(P)(+)]</fullName>
        <ecNumber evidence="9">1.3.1.88</ecNumber>
    </recommendedName>
</protein>
<keyword evidence="2" id="KW-0285">Flavoprotein</keyword>
<comment type="caution">
    <text evidence="16">The sequence shown here is derived from an EMBL/GenBank/DDBJ whole genome shotgun (WGS) entry which is preliminary data.</text>
</comment>
<keyword evidence="17" id="KW-1185">Reference proteome</keyword>
<evidence type="ECO:0000256" key="9">
    <source>
        <dbReference type="ARBA" id="ARBA00038890"/>
    </source>
</evidence>
<evidence type="ECO:0000256" key="14">
    <source>
        <dbReference type="SAM" id="MobiDB-lite"/>
    </source>
</evidence>
<comment type="catalytic activity">
    <reaction evidence="12">
        <text>5,6-dihydrouridine(16) in tRNA + NAD(+) = uridine(16) in tRNA + NADH + H(+)</text>
        <dbReference type="Rhea" id="RHEA:53380"/>
        <dbReference type="Rhea" id="RHEA-COMP:13543"/>
        <dbReference type="Rhea" id="RHEA-COMP:13544"/>
        <dbReference type="ChEBI" id="CHEBI:15378"/>
        <dbReference type="ChEBI" id="CHEBI:57540"/>
        <dbReference type="ChEBI" id="CHEBI:57945"/>
        <dbReference type="ChEBI" id="CHEBI:65315"/>
        <dbReference type="ChEBI" id="CHEBI:74443"/>
        <dbReference type="EC" id="1.3.1.88"/>
    </reaction>
    <physiologicalReaction direction="right-to-left" evidence="12">
        <dbReference type="Rhea" id="RHEA:53382"/>
    </physiologicalReaction>
</comment>
<dbReference type="PANTHER" id="PTHR11082">
    <property type="entry name" value="TRNA-DIHYDROURIDINE SYNTHASE"/>
    <property type="match status" value="1"/>
</dbReference>
<comment type="catalytic activity">
    <reaction evidence="11">
        <text>5,6-dihydrouridine(16) in tRNA + NADP(+) = uridine(16) in tRNA + NADPH + H(+)</text>
        <dbReference type="Rhea" id="RHEA:53376"/>
        <dbReference type="Rhea" id="RHEA-COMP:13543"/>
        <dbReference type="Rhea" id="RHEA-COMP:13544"/>
        <dbReference type="ChEBI" id="CHEBI:15378"/>
        <dbReference type="ChEBI" id="CHEBI:57783"/>
        <dbReference type="ChEBI" id="CHEBI:58349"/>
        <dbReference type="ChEBI" id="CHEBI:65315"/>
        <dbReference type="ChEBI" id="CHEBI:74443"/>
        <dbReference type="EC" id="1.3.1.88"/>
    </reaction>
    <physiologicalReaction direction="right-to-left" evidence="11">
        <dbReference type="Rhea" id="RHEA:53378"/>
    </physiologicalReaction>
</comment>
<feature type="compositionally biased region" description="Low complexity" evidence="14">
    <location>
        <begin position="415"/>
        <end position="428"/>
    </location>
</feature>
<comment type="catalytic activity">
    <reaction evidence="13">
        <text>5,6-dihydrouridine(17) in tRNA + NADP(+) = uridine(17) in tRNA + NADPH + H(+)</text>
        <dbReference type="Rhea" id="RHEA:53368"/>
        <dbReference type="Rhea" id="RHEA-COMP:13541"/>
        <dbReference type="Rhea" id="RHEA-COMP:13542"/>
        <dbReference type="ChEBI" id="CHEBI:15378"/>
        <dbReference type="ChEBI" id="CHEBI:57783"/>
        <dbReference type="ChEBI" id="CHEBI:58349"/>
        <dbReference type="ChEBI" id="CHEBI:65315"/>
        <dbReference type="ChEBI" id="CHEBI:74443"/>
        <dbReference type="EC" id="1.3.1.88"/>
    </reaction>
    <physiologicalReaction direction="right-to-left" evidence="13">
        <dbReference type="Rhea" id="RHEA:53370"/>
    </physiologicalReaction>
</comment>
<evidence type="ECO:0000256" key="12">
    <source>
        <dbReference type="ARBA" id="ARBA00048934"/>
    </source>
</evidence>
<evidence type="ECO:0000256" key="11">
    <source>
        <dbReference type="ARBA" id="ARBA00047652"/>
    </source>
</evidence>
<feature type="compositionally biased region" description="Basic and acidic residues" evidence="14">
    <location>
        <begin position="395"/>
        <end position="414"/>
    </location>
</feature>
<evidence type="ECO:0000256" key="5">
    <source>
        <dbReference type="ARBA" id="ARBA00022857"/>
    </source>
</evidence>
<keyword evidence="5" id="KW-0521">NADP</keyword>
<sequence>MGKYRYVCPTTTTKDANSPAVAAAAAAAASSSSSSSTDTAECMRAMTKLRGYDFFNAIGAPKRVVAPMVDQSELAFRMLCRQHGAELCYTPMFHSRLFTENAEYRARMFEQHMKDRPLIVQFCGNDPKVVLEAAKHVEAHCDAVDLNLGCPQGIARKGRYGSFLMKEKDVVREIVQTLSDNLSVPVTVKIRIFPDEQETLEFCDMLQAAGADLLCVHGRTKEMNKTAVEECDWDIIRRIKQRMKIPVLANGGIEVPADVQRCLDHTQADGVMSSEAILENPALFAATHNDPCPRDGQEPTISYVELAQQYIECAKEYPPTNDKIVRAHLFKILFQDLRTHTDLRSALGSVRTREAIYDVVAQLAARVAAAKTDPSLPQAEYAPETTWYRRHRRGQEKLKRLREEAEQTADKRATPADNTPSAAAAANE</sequence>
<evidence type="ECO:0000256" key="7">
    <source>
        <dbReference type="ARBA" id="ARBA00023027"/>
    </source>
</evidence>
<comment type="similarity">
    <text evidence="8">Belongs to the Dus family. Dus1 subfamily.</text>
</comment>
<comment type="cofactor">
    <cofactor evidence="1">
        <name>FMN</name>
        <dbReference type="ChEBI" id="CHEBI:58210"/>
    </cofactor>
</comment>
<dbReference type="PANTHER" id="PTHR11082:SF5">
    <property type="entry name" value="TRNA-DIHYDROURIDINE(16_17) SYNTHASE [NAD(P)(+)]-LIKE"/>
    <property type="match status" value="1"/>
</dbReference>
<dbReference type="EC" id="1.3.1.88" evidence="9"/>
<keyword evidence="7" id="KW-0520">NAD</keyword>